<comment type="caution">
    <text evidence="2">The sequence shown here is derived from an EMBL/GenBank/DDBJ whole genome shotgun (WGS) entry which is preliminary data.</text>
</comment>
<dbReference type="Proteomes" id="UP000182253">
    <property type="component" value="Unassembled WGS sequence"/>
</dbReference>
<dbReference type="AlphaFoldDB" id="A0A1F6UWU6"/>
<dbReference type="PANTHER" id="PTHR34293">
    <property type="entry name" value="HTH-TYPE TRANSCRIPTIONAL REGULATOR TRMBL2"/>
    <property type="match status" value="1"/>
</dbReference>
<proteinExistence type="predicted"/>
<dbReference type="CDD" id="cd00090">
    <property type="entry name" value="HTH_ARSR"/>
    <property type="match status" value="1"/>
</dbReference>
<dbReference type="EMBL" id="MFTL01000006">
    <property type="protein sequence ID" value="OGI61930.1"/>
    <property type="molecule type" value="Genomic_DNA"/>
</dbReference>
<dbReference type="InterPro" id="IPR036390">
    <property type="entry name" value="WH_DNA-bd_sf"/>
</dbReference>
<accession>A0A1F6UWU6</accession>
<reference evidence="2 3" key="1">
    <citation type="journal article" date="2016" name="Nat. Commun.">
        <title>Thousands of microbial genomes shed light on interconnected biogeochemical processes in an aquifer system.</title>
        <authorList>
            <person name="Anantharaman K."/>
            <person name="Brown C.T."/>
            <person name="Hug L.A."/>
            <person name="Sharon I."/>
            <person name="Castelle C.J."/>
            <person name="Probst A.J."/>
            <person name="Thomas B.C."/>
            <person name="Singh A."/>
            <person name="Wilkins M.J."/>
            <person name="Karaoz U."/>
            <person name="Brodie E.L."/>
            <person name="Williams K.H."/>
            <person name="Hubbard S.S."/>
            <person name="Banfield J.F."/>
        </authorList>
    </citation>
    <scope>NUCLEOTIDE SEQUENCE [LARGE SCALE GENOMIC DNA]</scope>
</reference>
<gene>
    <name evidence="2" type="ORF">A2645_01970</name>
</gene>
<dbReference type="PANTHER" id="PTHR34293:SF1">
    <property type="entry name" value="HTH-TYPE TRANSCRIPTIONAL REGULATOR TRMBL2"/>
    <property type="match status" value="1"/>
</dbReference>
<feature type="domain" description="Transcription regulator TrmB N-terminal" evidence="1">
    <location>
        <begin position="8"/>
        <end position="70"/>
    </location>
</feature>
<dbReference type="InterPro" id="IPR036388">
    <property type="entry name" value="WH-like_DNA-bd_sf"/>
</dbReference>
<organism evidence="2 3">
    <name type="scientific">Candidatus Nomurabacteria bacterium RIFCSPHIGHO2_01_FULL_39_9</name>
    <dbReference type="NCBI Taxonomy" id="1801735"/>
    <lineage>
        <taxon>Bacteria</taxon>
        <taxon>Candidatus Nomuraibacteriota</taxon>
    </lineage>
</organism>
<evidence type="ECO:0000259" key="1">
    <source>
        <dbReference type="Pfam" id="PF01978"/>
    </source>
</evidence>
<protein>
    <recommendedName>
        <fullName evidence="1">Transcription regulator TrmB N-terminal domain-containing protein</fullName>
    </recommendedName>
</protein>
<dbReference type="Gene3D" id="1.10.10.10">
    <property type="entry name" value="Winged helix-like DNA-binding domain superfamily/Winged helix DNA-binding domain"/>
    <property type="match status" value="1"/>
</dbReference>
<dbReference type="SUPFAM" id="SSF46785">
    <property type="entry name" value="Winged helix' DNA-binding domain"/>
    <property type="match status" value="1"/>
</dbReference>
<evidence type="ECO:0000313" key="2">
    <source>
        <dbReference type="EMBL" id="OGI61930.1"/>
    </source>
</evidence>
<sequence>MLEKFLIDIGLSEKEAKVYLALLGVDNYSVVELAKKTDINRTTLYPILERLIKDNLVTEVKTGKKVHYAAEAPERLTTFIQNQKTKLDEQSKLVQDVVPQLKSLHRESGERPIIKYYEGREGILKSVEDYFQYPDEKGGVAYVMYPRDLIEETFSPQELKTAAAARINKGVKNIAIYSYSKKEIPSDTTSDRFQVDQNEYPIKSDISVYGDNVRIHTLGKKLSSIYIKNSDFAETLRTIFKLALNCLKKIEAKK</sequence>
<name>A0A1F6UWU6_9BACT</name>
<dbReference type="STRING" id="1801735.A2645_01970"/>
<evidence type="ECO:0000313" key="3">
    <source>
        <dbReference type="Proteomes" id="UP000182253"/>
    </source>
</evidence>
<dbReference type="InterPro" id="IPR002831">
    <property type="entry name" value="Tscrpt_reg_TrmB_N"/>
</dbReference>
<dbReference type="InterPro" id="IPR011991">
    <property type="entry name" value="ArsR-like_HTH"/>
</dbReference>
<dbReference type="InterPro" id="IPR051797">
    <property type="entry name" value="TrmB-like"/>
</dbReference>
<dbReference type="Pfam" id="PF01978">
    <property type="entry name" value="TrmB"/>
    <property type="match status" value="1"/>
</dbReference>